<dbReference type="Pfam" id="PF00171">
    <property type="entry name" value="Aldedh"/>
    <property type="match status" value="1"/>
</dbReference>
<proteinExistence type="predicted"/>
<dbReference type="STRING" id="542762.A0A4S4E3M6"/>
<dbReference type="Gene3D" id="3.40.605.10">
    <property type="entry name" value="Aldehyde Dehydrogenase, Chain A, domain 1"/>
    <property type="match status" value="1"/>
</dbReference>
<comment type="caution">
    <text evidence="2">The sequence shown here is derived from an EMBL/GenBank/DDBJ whole genome shotgun (WGS) entry which is preliminary data.</text>
</comment>
<dbReference type="AlphaFoldDB" id="A0A4S4E3M6"/>
<gene>
    <name evidence="2" type="ORF">TEA_004151</name>
</gene>
<dbReference type="Proteomes" id="UP000306102">
    <property type="component" value="Unassembled WGS sequence"/>
</dbReference>
<dbReference type="InterPro" id="IPR015590">
    <property type="entry name" value="Aldehyde_DH_dom"/>
</dbReference>
<evidence type="ECO:0000313" key="2">
    <source>
        <dbReference type="EMBL" id="THG10522.1"/>
    </source>
</evidence>
<dbReference type="EMBL" id="SDRB02007852">
    <property type="protein sequence ID" value="THG10522.1"/>
    <property type="molecule type" value="Genomic_DNA"/>
</dbReference>
<dbReference type="GO" id="GO:0005739">
    <property type="term" value="C:mitochondrion"/>
    <property type="evidence" value="ECO:0007669"/>
    <property type="project" value="TreeGrafter"/>
</dbReference>
<protein>
    <recommendedName>
        <fullName evidence="1">Aldehyde dehydrogenase domain-containing protein</fullName>
    </recommendedName>
</protein>
<dbReference type="InterPro" id="IPR016161">
    <property type="entry name" value="Ald_DH/histidinol_DH"/>
</dbReference>
<evidence type="ECO:0000313" key="3">
    <source>
        <dbReference type="Proteomes" id="UP000306102"/>
    </source>
</evidence>
<sequence length="293" mass="32821">MDEESFAESRELASLFIRIDWNRVSLANQLDKFNKFESYVFAVLVQSSETFNCSFSRKHAVLEDDVAGYVKRFKTLRPQASVVGNIHLPSTSEPSWRQRYPPRVPNLIGGRFVDSQSLASIDIINPATQQVVSQVPLTSAEEFRAAVFAAKRAFPSWRNTPATTRQRIMFKLQDLIRRDIDKLALNITTEQGKTLKDAYSEVLRGLEVVEHACGTASLQMGEFASNVPNGIDTYSIREPLGVCAGICPFNFPAMIPLWCALRGHVCAVVLLDTKCKFCGFGMLSGFHYPDSRK</sequence>
<dbReference type="GO" id="GO:0006574">
    <property type="term" value="P:L-valine catabolic process"/>
    <property type="evidence" value="ECO:0007669"/>
    <property type="project" value="TreeGrafter"/>
</dbReference>
<dbReference type="GO" id="GO:0004491">
    <property type="term" value="F:methylmalonate-semialdehyde dehydrogenase (acylating, NAD) activity"/>
    <property type="evidence" value="ECO:0007669"/>
    <property type="project" value="InterPro"/>
</dbReference>
<dbReference type="PANTHER" id="PTHR43866:SF6">
    <property type="entry name" value="METHYLMALONATE-SEMIALDEHYDE DEHYDROGENASE (COA ACYLATING)"/>
    <property type="match status" value="1"/>
</dbReference>
<evidence type="ECO:0000259" key="1">
    <source>
        <dbReference type="Pfam" id="PF00171"/>
    </source>
</evidence>
<keyword evidence="3" id="KW-1185">Reference proteome</keyword>
<dbReference type="InterPro" id="IPR010061">
    <property type="entry name" value="MeMal-semiAld_DH"/>
</dbReference>
<organism evidence="2 3">
    <name type="scientific">Camellia sinensis var. sinensis</name>
    <name type="common">China tea</name>
    <dbReference type="NCBI Taxonomy" id="542762"/>
    <lineage>
        <taxon>Eukaryota</taxon>
        <taxon>Viridiplantae</taxon>
        <taxon>Streptophyta</taxon>
        <taxon>Embryophyta</taxon>
        <taxon>Tracheophyta</taxon>
        <taxon>Spermatophyta</taxon>
        <taxon>Magnoliopsida</taxon>
        <taxon>eudicotyledons</taxon>
        <taxon>Gunneridae</taxon>
        <taxon>Pentapetalae</taxon>
        <taxon>asterids</taxon>
        <taxon>Ericales</taxon>
        <taxon>Theaceae</taxon>
        <taxon>Camellia</taxon>
    </lineage>
</organism>
<dbReference type="InterPro" id="IPR016162">
    <property type="entry name" value="Ald_DH_N"/>
</dbReference>
<feature type="domain" description="Aldehyde dehydrogenase" evidence="1">
    <location>
        <begin position="112"/>
        <end position="260"/>
    </location>
</feature>
<name>A0A4S4E3M6_CAMSN</name>
<reference evidence="2 3" key="1">
    <citation type="journal article" date="2018" name="Proc. Natl. Acad. Sci. U.S.A.">
        <title>Draft genome sequence of Camellia sinensis var. sinensis provides insights into the evolution of the tea genome and tea quality.</title>
        <authorList>
            <person name="Wei C."/>
            <person name="Yang H."/>
            <person name="Wang S."/>
            <person name="Zhao J."/>
            <person name="Liu C."/>
            <person name="Gao L."/>
            <person name="Xia E."/>
            <person name="Lu Y."/>
            <person name="Tai Y."/>
            <person name="She G."/>
            <person name="Sun J."/>
            <person name="Cao H."/>
            <person name="Tong W."/>
            <person name="Gao Q."/>
            <person name="Li Y."/>
            <person name="Deng W."/>
            <person name="Jiang X."/>
            <person name="Wang W."/>
            <person name="Chen Q."/>
            <person name="Zhang S."/>
            <person name="Li H."/>
            <person name="Wu J."/>
            <person name="Wang P."/>
            <person name="Li P."/>
            <person name="Shi C."/>
            <person name="Zheng F."/>
            <person name="Jian J."/>
            <person name="Huang B."/>
            <person name="Shan D."/>
            <person name="Shi M."/>
            <person name="Fang C."/>
            <person name="Yue Y."/>
            <person name="Li F."/>
            <person name="Li D."/>
            <person name="Wei S."/>
            <person name="Han B."/>
            <person name="Jiang C."/>
            <person name="Yin Y."/>
            <person name="Xia T."/>
            <person name="Zhang Z."/>
            <person name="Bennetzen J.L."/>
            <person name="Zhao S."/>
            <person name="Wan X."/>
        </authorList>
    </citation>
    <scope>NUCLEOTIDE SEQUENCE [LARGE SCALE GENOMIC DNA]</scope>
    <source>
        <strain evidence="3">cv. Shuchazao</strain>
        <tissue evidence="2">Leaf</tissue>
    </source>
</reference>
<accession>A0A4S4E3M6</accession>
<dbReference type="GO" id="GO:0006210">
    <property type="term" value="P:thymine catabolic process"/>
    <property type="evidence" value="ECO:0007669"/>
    <property type="project" value="TreeGrafter"/>
</dbReference>
<dbReference type="SUPFAM" id="SSF53720">
    <property type="entry name" value="ALDH-like"/>
    <property type="match status" value="1"/>
</dbReference>
<dbReference type="PANTHER" id="PTHR43866">
    <property type="entry name" value="MALONATE-SEMIALDEHYDE DEHYDROGENASE"/>
    <property type="match status" value="1"/>
</dbReference>